<dbReference type="AlphaFoldDB" id="A0A699ZH70"/>
<accession>A0A699ZH70</accession>
<gene>
    <name evidence="1" type="ORF">HaLaN_15014</name>
</gene>
<protein>
    <submittedName>
        <fullName evidence="1">Uncharacterized protein</fullName>
    </submittedName>
</protein>
<comment type="caution">
    <text evidence="1">The sequence shown here is derived from an EMBL/GenBank/DDBJ whole genome shotgun (WGS) entry which is preliminary data.</text>
</comment>
<proteinExistence type="predicted"/>
<sequence>MLVSHTPGHPRHWPRNSLFGTVFDPLHERWIGGRRHFRAEQPLLPSDLQLANTSQASTGCCFLVRCAYDVNTCNQICWPAQPKGLPSSSAARLSDLENSALEDAVDILPPVSQQSNSQG</sequence>
<evidence type="ECO:0000313" key="2">
    <source>
        <dbReference type="Proteomes" id="UP000485058"/>
    </source>
</evidence>
<name>A0A699ZH70_HAELA</name>
<reference evidence="1 2" key="1">
    <citation type="submission" date="2020-02" db="EMBL/GenBank/DDBJ databases">
        <title>Draft genome sequence of Haematococcus lacustris strain NIES-144.</title>
        <authorList>
            <person name="Morimoto D."/>
            <person name="Nakagawa S."/>
            <person name="Yoshida T."/>
            <person name="Sawayama S."/>
        </authorList>
    </citation>
    <scope>NUCLEOTIDE SEQUENCE [LARGE SCALE GENOMIC DNA]</scope>
    <source>
        <strain evidence="1 2">NIES-144</strain>
    </source>
</reference>
<organism evidence="1 2">
    <name type="scientific">Haematococcus lacustris</name>
    <name type="common">Green alga</name>
    <name type="synonym">Haematococcus pluvialis</name>
    <dbReference type="NCBI Taxonomy" id="44745"/>
    <lineage>
        <taxon>Eukaryota</taxon>
        <taxon>Viridiplantae</taxon>
        <taxon>Chlorophyta</taxon>
        <taxon>core chlorophytes</taxon>
        <taxon>Chlorophyceae</taxon>
        <taxon>CS clade</taxon>
        <taxon>Chlamydomonadales</taxon>
        <taxon>Haematococcaceae</taxon>
        <taxon>Haematococcus</taxon>
    </lineage>
</organism>
<evidence type="ECO:0000313" key="1">
    <source>
        <dbReference type="EMBL" id="GFH18244.1"/>
    </source>
</evidence>
<dbReference type="EMBL" id="BLLF01001270">
    <property type="protein sequence ID" value="GFH18244.1"/>
    <property type="molecule type" value="Genomic_DNA"/>
</dbReference>
<feature type="non-terminal residue" evidence="1">
    <location>
        <position position="1"/>
    </location>
</feature>
<dbReference type="Proteomes" id="UP000485058">
    <property type="component" value="Unassembled WGS sequence"/>
</dbReference>
<keyword evidence="2" id="KW-1185">Reference proteome</keyword>